<dbReference type="RefSeq" id="WP_380604974.1">
    <property type="nucleotide sequence ID" value="NZ_JBHSDU010000015.1"/>
</dbReference>
<gene>
    <name evidence="2" type="ORF">ACFPN2_33735</name>
</gene>
<accession>A0ABV8T5S1</accession>
<feature type="domain" description="Tail specific protease" evidence="1">
    <location>
        <begin position="249"/>
        <end position="438"/>
    </location>
</feature>
<sequence>MNAPTEAAPVVRPFQVNVFRPALVNDVHAPDAEGLWRFNGYGSLFEVGHWRGDVNVYNQAGNLCWRDPAASGEEANNLIAYVANSRWPARTAFANTPDGTQFHVEKVQSVPAACLANRNTPLYIFDAVTTSFVDFYPYSVERQVDWSARRARLRPRAAAAKSDQELKAILVEFMKGLEDPHTGINGMVGDEPFEIGSQPGKPTFRALRAEFARQTEYTDFFEWLAVWRAADDEKVFAKLNPATRTRALNGAVMWGVLDGNVGYLSIGQMMGFEPGANIARERELIGQVMDEALGELRTTDALVLDIAANLGGYAQIASDIAGRFADRRRLAYTTHAPRARGVAPQPFYTTPAGQVRYRKPVLLLTSDVTVSAGEKFTLMMRVLPNVVQVGRATQGALAGGLGKGLPNGWEFGMPNEVTLDAYGQRHEVTGIRPDLEFDVYRVGRTVEGRVRAVLRAARFASGDSYTTAW</sequence>
<dbReference type="GO" id="GO:0016787">
    <property type="term" value="F:hydrolase activity"/>
    <property type="evidence" value="ECO:0007669"/>
    <property type="project" value="UniProtKB-KW"/>
</dbReference>
<keyword evidence="3" id="KW-1185">Reference proteome</keyword>
<protein>
    <submittedName>
        <fullName evidence="2">S41 family peptidase</fullName>
        <ecNumber evidence="2">3.4.-.-</ecNumber>
    </submittedName>
</protein>
<reference evidence="3" key="1">
    <citation type="journal article" date="2019" name="Int. J. Syst. Evol. Microbiol.">
        <title>The Global Catalogue of Microorganisms (GCM) 10K type strain sequencing project: providing services to taxonomists for standard genome sequencing and annotation.</title>
        <authorList>
            <consortium name="The Broad Institute Genomics Platform"/>
            <consortium name="The Broad Institute Genome Sequencing Center for Infectious Disease"/>
            <person name="Wu L."/>
            <person name="Ma J."/>
        </authorList>
    </citation>
    <scope>NUCLEOTIDE SEQUENCE [LARGE SCALE GENOMIC DNA]</scope>
    <source>
        <strain evidence="3">CGMCC 1.10759</strain>
    </source>
</reference>
<dbReference type="Proteomes" id="UP001595904">
    <property type="component" value="Unassembled WGS sequence"/>
</dbReference>
<dbReference type="Gene3D" id="3.90.226.10">
    <property type="entry name" value="2-enoyl-CoA Hydratase, Chain A, domain 1"/>
    <property type="match status" value="1"/>
</dbReference>
<dbReference type="PANTHER" id="PTHR11261">
    <property type="entry name" value="INTERPHOTORECEPTOR RETINOID-BINDING PROTEIN"/>
    <property type="match status" value="1"/>
</dbReference>
<dbReference type="SMART" id="SM00245">
    <property type="entry name" value="TSPc"/>
    <property type="match status" value="1"/>
</dbReference>
<dbReference type="PANTHER" id="PTHR11261:SF3">
    <property type="entry name" value="RETINOL-BINDING PROTEIN 3"/>
    <property type="match status" value="1"/>
</dbReference>
<evidence type="ECO:0000313" key="2">
    <source>
        <dbReference type="EMBL" id="MFC4314084.1"/>
    </source>
</evidence>
<evidence type="ECO:0000259" key="1">
    <source>
        <dbReference type="SMART" id="SM00245"/>
    </source>
</evidence>
<proteinExistence type="predicted"/>
<dbReference type="SUPFAM" id="SSF52096">
    <property type="entry name" value="ClpP/crotonase"/>
    <property type="match status" value="1"/>
</dbReference>
<name>A0ABV8T5S1_9GAMM</name>
<dbReference type="CDD" id="cd07563">
    <property type="entry name" value="Peptidase_S41_IRBP"/>
    <property type="match status" value="1"/>
</dbReference>
<dbReference type="InterPro" id="IPR029045">
    <property type="entry name" value="ClpP/crotonase-like_dom_sf"/>
</dbReference>
<dbReference type="Pfam" id="PF03572">
    <property type="entry name" value="Peptidase_S41"/>
    <property type="match status" value="1"/>
</dbReference>
<dbReference type="InterPro" id="IPR005151">
    <property type="entry name" value="Tail-specific_protease"/>
</dbReference>
<dbReference type="EC" id="3.4.-.-" evidence="2"/>
<keyword evidence="2" id="KW-0378">Hydrolase</keyword>
<evidence type="ECO:0000313" key="3">
    <source>
        <dbReference type="Proteomes" id="UP001595904"/>
    </source>
</evidence>
<dbReference type="Gene3D" id="3.30.750.44">
    <property type="match status" value="1"/>
</dbReference>
<comment type="caution">
    <text evidence="2">The sequence shown here is derived from an EMBL/GenBank/DDBJ whole genome shotgun (WGS) entry which is preliminary data.</text>
</comment>
<organism evidence="2 3">
    <name type="scientific">Steroidobacter flavus</name>
    <dbReference type="NCBI Taxonomy" id="1842136"/>
    <lineage>
        <taxon>Bacteria</taxon>
        <taxon>Pseudomonadati</taxon>
        <taxon>Pseudomonadota</taxon>
        <taxon>Gammaproteobacteria</taxon>
        <taxon>Steroidobacterales</taxon>
        <taxon>Steroidobacteraceae</taxon>
        <taxon>Steroidobacter</taxon>
    </lineage>
</organism>
<dbReference type="EMBL" id="JBHSDU010000015">
    <property type="protein sequence ID" value="MFC4314084.1"/>
    <property type="molecule type" value="Genomic_DNA"/>
</dbReference>